<evidence type="ECO:0000256" key="1">
    <source>
        <dbReference type="SAM" id="MobiDB-lite"/>
    </source>
</evidence>
<dbReference type="AlphaFoldDB" id="A0A1Y6BVH8"/>
<protein>
    <recommendedName>
        <fullName evidence="4">Right handed beta helix region</fullName>
    </recommendedName>
</protein>
<dbReference type="PROSITE" id="PS51257">
    <property type="entry name" value="PROKAR_LIPOPROTEIN"/>
    <property type="match status" value="1"/>
</dbReference>
<gene>
    <name evidence="2" type="ORF">SAMN06296036_109193</name>
</gene>
<dbReference type="Proteomes" id="UP000192907">
    <property type="component" value="Unassembled WGS sequence"/>
</dbReference>
<keyword evidence="3" id="KW-1185">Reference proteome</keyword>
<evidence type="ECO:0000313" key="2">
    <source>
        <dbReference type="EMBL" id="SMF30743.1"/>
    </source>
</evidence>
<name>A0A1Y6BVH8_9BACT</name>
<proteinExistence type="predicted"/>
<accession>A0A1Y6BVH8</accession>
<dbReference type="RefSeq" id="WP_132319174.1">
    <property type="nucleotide sequence ID" value="NZ_FWZT01000009.1"/>
</dbReference>
<feature type="region of interest" description="Disordered" evidence="1">
    <location>
        <begin position="26"/>
        <end position="47"/>
    </location>
</feature>
<sequence>MLRKALLAILGVATFGLSSCHQLEIQSSQSESSEPSEASAEDSPVVSEPVSVGGAFLIDCGPDDAPGEELIIGCRSLAPERALQADLIEASYEDQNGVLNKVASIPSRNRFWQLSFLLPQGARRFNIASLSPEDGTTEGLFTEEIPAIINQSFIEASCIAEDPRPCFTSLAAWQSNWGGLNFGNCPLGDLVCLERPALVQIRGPWETADRSPLTIDGWQTNQQFNIRIQATGEARHDGFRKERAYLMSPETGHGIVILTPYTVIDGLSFGQFEGDSREGIRIAATGVTIGNVLMFGMSGAHQDGIYVNGSNIVTHIYNSIFYGMGRSGIMVQGFPNPVENTRVIVSNVTAIQTCNSEVTRTGAFAGRFSAIGMDNAFTYPGSELVILNSIGDTAAGCTGFSFATTDSPSSNFNLATDGTAPGPNSSSNLVLSDRSNPSAEAGITFESLEPGQENLHLVSGSEKVGSDATSFFADSSLKPIQLMSQWVIGASP</sequence>
<dbReference type="SUPFAM" id="SSF51126">
    <property type="entry name" value="Pectin lyase-like"/>
    <property type="match status" value="1"/>
</dbReference>
<reference evidence="3" key="1">
    <citation type="submission" date="2017-04" db="EMBL/GenBank/DDBJ databases">
        <authorList>
            <person name="Varghese N."/>
            <person name="Submissions S."/>
        </authorList>
    </citation>
    <scope>NUCLEOTIDE SEQUENCE [LARGE SCALE GENOMIC DNA]</scope>
    <source>
        <strain evidence="3">RKEM611</strain>
    </source>
</reference>
<evidence type="ECO:0008006" key="4">
    <source>
        <dbReference type="Google" id="ProtNLM"/>
    </source>
</evidence>
<organism evidence="2 3">
    <name type="scientific">Pseudobacteriovorax antillogorgiicola</name>
    <dbReference type="NCBI Taxonomy" id="1513793"/>
    <lineage>
        <taxon>Bacteria</taxon>
        <taxon>Pseudomonadati</taxon>
        <taxon>Bdellovibrionota</taxon>
        <taxon>Oligoflexia</taxon>
        <taxon>Oligoflexales</taxon>
        <taxon>Pseudobacteriovoracaceae</taxon>
        <taxon>Pseudobacteriovorax</taxon>
    </lineage>
</organism>
<dbReference type="EMBL" id="FWZT01000009">
    <property type="protein sequence ID" value="SMF30743.1"/>
    <property type="molecule type" value="Genomic_DNA"/>
</dbReference>
<dbReference type="STRING" id="1513793.SAMN06296036_109193"/>
<evidence type="ECO:0000313" key="3">
    <source>
        <dbReference type="Proteomes" id="UP000192907"/>
    </source>
</evidence>
<dbReference type="InterPro" id="IPR011050">
    <property type="entry name" value="Pectin_lyase_fold/virulence"/>
</dbReference>